<sequence length="127" mass="14559">VIDSNGNPTLDEAKKIMAMFSQYNMSFSVARLKDYSPDDAYSFKKVVAALRELNPNAVIGPYHWPYAVATEHLRIPYFVTSQIPIDQKVSPFLIQLFPDPHVFAKATEDMLKYYKLERVVVFHDSLS</sequence>
<dbReference type="InterPro" id="IPR028082">
    <property type="entry name" value="Peripla_BP_I"/>
</dbReference>
<comment type="caution">
    <text evidence="1">The sequence shown here is derived from an EMBL/GenBank/DDBJ whole genome shotgun (WGS) entry which is preliminary data.</text>
</comment>
<evidence type="ECO:0000313" key="1">
    <source>
        <dbReference type="EMBL" id="CAG5126549.1"/>
    </source>
</evidence>
<dbReference type="Proteomes" id="UP000678393">
    <property type="component" value="Unassembled WGS sequence"/>
</dbReference>
<protein>
    <submittedName>
        <fullName evidence="1">Uncharacterized protein</fullName>
    </submittedName>
</protein>
<organism evidence="1 2">
    <name type="scientific">Candidula unifasciata</name>
    <dbReference type="NCBI Taxonomy" id="100452"/>
    <lineage>
        <taxon>Eukaryota</taxon>
        <taxon>Metazoa</taxon>
        <taxon>Spiralia</taxon>
        <taxon>Lophotrochozoa</taxon>
        <taxon>Mollusca</taxon>
        <taxon>Gastropoda</taxon>
        <taxon>Heterobranchia</taxon>
        <taxon>Euthyneura</taxon>
        <taxon>Panpulmonata</taxon>
        <taxon>Eupulmonata</taxon>
        <taxon>Stylommatophora</taxon>
        <taxon>Helicina</taxon>
        <taxon>Helicoidea</taxon>
        <taxon>Geomitridae</taxon>
        <taxon>Candidula</taxon>
    </lineage>
</organism>
<dbReference type="Gene3D" id="3.40.50.2300">
    <property type="match status" value="1"/>
</dbReference>
<reference evidence="1" key="1">
    <citation type="submission" date="2021-04" db="EMBL/GenBank/DDBJ databases">
        <authorList>
            <consortium name="Molecular Ecology Group"/>
        </authorList>
    </citation>
    <scope>NUCLEOTIDE SEQUENCE</scope>
</reference>
<gene>
    <name evidence="1" type="ORF">CUNI_LOCUS12107</name>
</gene>
<accession>A0A8S3ZBE4</accession>
<dbReference type="AlphaFoldDB" id="A0A8S3ZBE4"/>
<dbReference type="SUPFAM" id="SSF53822">
    <property type="entry name" value="Periplasmic binding protein-like I"/>
    <property type="match status" value="1"/>
</dbReference>
<dbReference type="EMBL" id="CAJHNH020002382">
    <property type="protein sequence ID" value="CAG5126549.1"/>
    <property type="molecule type" value="Genomic_DNA"/>
</dbReference>
<name>A0A8S3ZBE4_9EUPU</name>
<proteinExistence type="predicted"/>
<feature type="non-terminal residue" evidence="1">
    <location>
        <position position="127"/>
    </location>
</feature>
<keyword evidence="2" id="KW-1185">Reference proteome</keyword>
<feature type="non-terminal residue" evidence="1">
    <location>
        <position position="1"/>
    </location>
</feature>
<evidence type="ECO:0000313" key="2">
    <source>
        <dbReference type="Proteomes" id="UP000678393"/>
    </source>
</evidence>